<evidence type="ECO:0000259" key="1">
    <source>
        <dbReference type="Pfam" id="PF13546"/>
    </source>
</evidence>
<gene>
    <name evidence="2" type="ORF">SAZU_2254</name>
</gene>
<dbReference type="PATRIC" id="fig|146537.3.peg.2377"/>
<organism evidence="2 3">
    <name type="scientific">Streptomyces azureus</name>
    <dbReference type="NCBI Taxonomy" id="146537"/>
    <lineage>
        <taxon>Bacteria</taxon>
        <taxon>Bacillati</taxon>
        <taxon>Actinomycetota</taxon>
        <taxon>Actinomycetes</taxon>
        <taxon>Kitasatosporales</taxon>
        <taxon>Streptomycetaceae</taxon>
        <taxon>Streptomyces</taxon>
    </lineage>
</organism>
<feature type="domain" description="Transposase IS701-like DDE" evidence="1">
    <location>
        <begin position="17"/>
        <end position="130"/>
    </location>
</feature>
<sequence length="136" mass="14550">MAAAGRRHLAGPFLLSYLRRGENKRLMSPGWPYSVIAALETGRTSWTVILGAVRLGPGADVAAVTTTQICEAVARLIAAGQWRDGDQDILIVLDAGYDAPCIAHLLADLPVEISGRMRSDRVLRRPGDLLQSDASG</sequence>
<proteinExistence type="predicted"/>
<name>A0A0K8PHZ9_STRAJ</name>
<reference evidence="2" key="1">
    <citation type="journal article" date="2015" name="Genome Announc.">
        <title>Draft Genome Sequence of Thiostrepton-Producing Streptomyces azureus ATCC 14921.</title>
        <authorList>
            <person name="Sakihara K."/>
            <person name="Maeda J."/>
            <person name="Tashiro K."/>
            <person name="Fujino Y."/>
            <person name="Kuhara S."/>
            <person name="Ohshima T."/>
            <person name="Ogata S."/>
            <person name="Doi K."/>
        </authorList>
    </citation>
    <scope>NUCLEOTIDE SEQUENCE [LARGE SCALE GENOMIC DNA]</scope>
    <source>
        <strain evidence="2">ATCC14921</strain>
    </source>
</reference>
<dbReference type="EMBL" id="DF968236">
    <property type="protein sequence ID" value="GAP47517.1"/>
    <property type="molecule type" value="Genomic_DNA"/>
</dbReference>
<protein>
    <submittedName>
        <fullName evidence="2">Transposase is4 family protein</fullName>
    </submittedName>
</protein>
<dbReference type="AlphaFoldDB" id="A0A0K8PHZ9"/>
<dbReference type="InterPro" id="IPR038721">
    <property type="entry name" value="IS701-like_DDE_dom"/>
</dbReference>
<dbReference type="Pfam" id="PF13546">
    <property type="entry name" value="DDE_5"/>
    <property type="match status" value="1"/>
</dbReference>
<dbReference type="Proteomes" id="UP000053859">
    <property type="component" value="Unassembled WGS sequence"/>
</dbReference>
<keyword evidence="3" id="KW-1185">Reference proteome</keyword>
<evidence type="ECO:0000313" key="2">
    <source>
        <dbReference type="EMBL" id="GAP47517.1"/>
    </source>
</evidence>
<accession>A0A0K8PHZ9</accession>
<evidence type="ECO:0000313" key="3">
    <source>
        <dbReference type="Proteomes" id="UP000053859"/>
    </source>
</evidence>